<comment type="caution">
    <text evidence="2">The sequence shown here is derived from an EMBL/GenBank/DDBJ whole genome shotgun (WGS) entry which is preliminary data.</text>
</comment>
<keyword evidence="2" id="KW-0238">DNA-binding</keyword>
<dbReference type="InterPro" id="IPR036390">
    <property type="entry name" value="WH_DNA-bd_sf"/>
</dbReference>
<reference evidence="2 3" key="1">
    <citation type="submission" date="2021-03" db="EMBL/GenBank/DDBJ databases">
        <title>Sequencing the genomes of 1000 actinobacteria strains.</title>
        <authorList>
            <person name="Klenk H.-P."/>
        </authorList>
    </citation>
    <scope>NUCLEOTIDE SEQUENCE [LARGE SCALE GENOMIC DNA]</scope>
    <source>
        <strain evidence="2 3">DSM 40843</strain>
    </source>
</reference>
<dbReference type="Gene3D" id="1.10.10.10">
    <property type="entry name" value="Winged helix-like DNA-binding domain superfamily/Winged helix DNA-binding domain"/>
    <property type="match status" value="1"/>
</dbReference>
<dbReference type="PANTHER" id="PTHR33164">
    <property type="entry name" value="TRANSCRIPTIONAL REGULATOR, MARR FAMILY"/>
    <property type="match status" value="1"/>
</dbReference>
<dbReference type="SMART" id="SM00347">
    <property type="entry name" value="HTH_MARR"/>
    <property type="match status" value="1"/>
</dbReference>
<organism evidence="2 3">
    <name type="scientific">Streptomyces clavifer</name>
    <dbReference type="NCBI Taxonomy" id="68188"/>
    <lineage>
        <taxon>Bacteria</taxon>
        <taxon>Bacillati</taxon>
        <taxon>Actinomycetota</taxon>
        <taxon>Actinomycetes</taxon>
        <taxon>Kitasatosporales</taxon>
        <taxon>Streptomycetaceae</taxon>
        <taxon>Streptomyces</taxon>
    </lineage>
</organism>
<proteinExistence type="predicted"/>
<dbReference type="PROSITE" id="PS50995">
    <property type="entry name" value="HTH_MARR_2"/>
    <property type="match status" value="1"/>
</dbReference>
<dbReference type="EMBL" id="JAGINS010000001">
    <property type="protein sequence ID" value="MBP2362921.1"/>
    <property type="molecule type" value="Genomic_DNA"/>
</dbReference>
<dbReference type="Pfam" id="PF01047">
    <property type="entry name" value="MarR"/>
    <property type="match status" value="1"/>
</dbReference>
<evidence type="ECO:0000313" key="2">
    <source>
        <dbReference type="EMBL" id="MBP2362921.1"/>
    </source>
</evidence>
<dbReference type="PANTHER" id="PTHR33164:SF57">
    <property type="entry name" value="MARR-FAMILY TRANSCRIPTIONAL REGULATOR"/>
    <property type="match status" value="1"/>
</dbReference>
<dbReference type="SUPFAM" id="SSF46785">
    <property type="entry name" value="Winged helix' DNA-binding domain"/>
    <property type="match status" value="1"/>
</dbReference>
<dbReference type="Proteomes" id="UP001519311">
    <property type="component" value="Unassembled WGS sequence"/>
</dbReference>
<evidence type="ECO:0000259" key="1">
    <source>
        <dbReference type="PROSITE" id="PS50995"/>
    </source>
</evidence>
<dbReference type="GO" id="GO:0003677">
    <property type="term" value="F:DNA binding"/>
    <property type="evidence" value="ECO:0007669"/>
    <property type="project" value="UniProtKB-KW"/>
</dbReference>
<dbReference type="InterPro" id="IPR039422">
    <property type="entry name" value="MarR/SlyA-like"/>
</dbReference>
<protein>
    <submittedName>
        <fullName evidence="2">DNA-binding MarR family transcriptional regulator</fullName>
    </submittedName>
</protein>
<dbReference type="PRINTS" id="PR00598">
    <property type="entry name" value="HTHMARR"/>
</dbReference>
<dbReference type="GeneID" id="97340977"/>
<gene>
    <name evidence="2" type="ORF">JOF59_005321</name>
</gene>
<feature type="domain" description="HTH marR-type" evidence="1">
    <location>
        <begin position="15"/>
        <end position="151"/>
    </location>
</feature>
<accession>A0ABS4VGI7</accession>
<dbReference type="InterPro" id="IPR000835">
    <property type="entry name" value="HTH_MarR-typ"/>
</dbReference>
<dbReference type="InterPro" id="IPR036388">
    <property type="entry name" value="WH-like_DNA-bd_sf"/>
</dbReference>
<sequence>MPKPAPAPEAPATYVGEIAGALDRIAYLAGRARQHDRLMALAGVPLDRAAAALLRQLAEGEPLRPGELAARMSVEASHVTRQVQHLRKAGLVTRVPDPDDRRARLIELTAAGRKAVDRIREASRRGMSMALQDWAPEDLERLATLFHRMVDDFVAHADDAVELPPPT</sequence>
<keyword evidence="3" id="KW-1185">Reference proteome</keyword>
<dbReference type="RefSeq" id="WP_124283095.1">
    <property type="nucleotide sequence ID" value="NZ_BMWJ01000005.1"/>
</dbReference>
<evidence type="ECO:0000313" key="3">
    <source>
        <dbReference type="Proteomes" id="UP001519311"/>
    </source>
</evidence>
<name>A0ABS4VGI7_9ACTN</name>